<organism evidence="1 2">
    <name type="scientific">Choanephora cucurbitarum</name>
    <dbReference type="NCBI Taxonomy" id="101091"/>
    <lineage>
        <taxon>Eukaryota</taxon>
        <taxon>Fungi</taxon>
        <taxon>Fungi incertae sedis</taxon>
        <taxon>Mucoromycota</taxon>
        <taxon>Mucoromycotina</taxon>
        <taxon>Mucoromycetes</taxon>
        <taxon>Mucorales</taxon>
        <taxon>Mucorineae</taxon>
        <taxon>Choanephoraceae</taxon>
        <taxon>Choanephoroideae</taxon>
        <taxon>Choanephora</taxon>
    </lineage>
</organism>
<dbReference type="Gene3D" id="3.80.10.10">
    <property type="entry name" value="Ribonuclease Inhibitor"/>
    <property type="match status" value="1"/>
</dbReference>
<dbReference type="InterPro" id="IPR032675">
    <property type="entry name" value="LRR_dom_sf"/>
</dbReference>
<accession>A0A1C7NAS6</accession>
<protein>
    <recommendedName>
        <fullName evidence="3">F-box domain-containing protein</fullName>
    </recommendedName>
</protein>
<sequence>MIARSILYNDVYVNCNSTDLRRLLNDLRGFRKLGPTISQLSLHGSKNIYTEAIWLEPIISHCPNLTVIQFEKDNATACLPFMSQAISQLGQLHQIQVTHLDQCSPITQCLYIELNYRFRHTLTQLELANIDTHDSLFSFERLIHFIKDFPCLKGFKASTSTKATLPTLSIDLPSLLLQCSLLESLSLSGAGMILKTHNAPLLIDTCFPLVSLELKQMHIGMDGLRWITHQLRKLETLSINDSMIMSSPWIDKQDEEEVMQQFLTYLIKTKHDYDLIHFRDWTYWIGVENKQLMSPVYKGHFIPSLLYENMDPEDPVFLTDRIRVL</sequence>
<dbReference type="OrthoDB" id="10371757at2759"/>
<reference evidence="1 2" key="1">
    <citation type="submission" date="2016-03" db="EMBL/GenBank/DDBJ databases">
        <title>Choanephora cucurbitarum.</title>
        <authorList>
            <person name="Min B."/>
            <person name="Park H."/>
            <person name="Park J.-H."/>
            <person name="Shin H.-D."/>
            <person name="Choi I.-G."/>
        </authorList>
    </citation>
    <scope>NUCLEOTIDE SEQUENCE [LARGE SCALE GENOMIC DNA]</scope>
    <source>
        <strain evidence="1 2">KUS-F28377</strain>
    </source>
</reference>
<evidence type="ECO:0008006" key="3">
    <source>
        <dbReference type="Google" id="ProtNLM"/>
    </source>
</evidence>
<dbReference type="Proteomes" id="UP000093000">
    <property type="component" value="Unassembled WGS sequence"/>
</dbReference>
<gene>
    <name evidence="1" type="ORF">A0J61_05735</name>
</gene>
<evidence type="ECO:0000313" key="1">
    <source>
        <dbReference type="EMBL" id="OBZ86212.1"/>
    </source>
</evidence>
<dbReference type="SUPFAM" id="SSF52047">
    <property type="entry name" value="RNI-like"/>
    <property type="match status" value="1"/>
</dbReference>
<dbReference type="EMBL" id="LUGH01000319">
    <property type="protein sequence ID" value="OBZ86212.1"/>
    <property type="molecule type" value="Genomic_DNA"/>
</dbReference>
<keyword evidence="2" id="KW-1185">Reference proteome</keyword>
<dbReference type="AlphaFoldDB" id="A0A1C7NAS6"/>
<comment type="caution">
    <text evidence="1">The sequence shown here is derived from an EMBL/GenBank/DDBJ whole genome shotgun (WGS) entry which is preliminary data.</text>
</comment>
<dbReference type="InParanoid" id="A0A1C7NAS6"/>
<name>A0A1C7NAS6_9FUNG</name>
<proteinExistence type="predicted"/>
<evidence type="ECO:0000313" key="2">
    <source>
        <dbReference type="Proteomes" id="UP000093000"/>
    </source>
</evidence>